<gene>
    <name evidence="4" type="ORF">POCTA_138.1.T1010070</name>
</gene>
<dbReference type="InterPro" id="IPR007745">
    <property type="entry name" value="Cyt_c_oxidase_Cu-chaperone"/>
</dbReference>
<dbReference type="EMBL" id="CAJJDP010000101">
    <property type="protein sequence ID" value="CAD8192028.1"/>
    <property type="molecule type" value="Genomic_DNA"/>
</dbReference>
<accession>A0A8S1WPR4</accession>
<sequence length="51" mass="5729">MGSSYSKQPSICDQTRIQRDKCIFKNGESNCINEIAQHTSCMKDKGFALKS</sequence>
<protein>
    <submittedName>
        <fullName evidence="4">Uncharacterized protein</fullName>
    </submittedName>
</protein>
<organism evidence="4 5">
    <name type="scientific">Paramecium octaurelia</name>
    <dbReference type="NCBI Taxonomy" id="43137"/>
    <lineage>
        <taxon>Eukaryota</taxon>
        <taxon>Sar</taxon>
        <taxon>Alveolata</taxon>
        <taxon>Ciliophora</taxon>
        <taxon>Intramacronucleata</taxon>
        <taxon>Oligohymenophorea</taxon>
        <taxon>Peniculida</taxon>
        <taxon>Parameciidae</taxon>
        <taxon>Paramecium</taxon>
    </lineage>
</organism>
<dbReference type="Proteomes" id="UP000683925">
    <property type="component" value="Unassembled WGS sequence"/>
</dbReference>
<dbReference type="AlphaFoldDB" id="A0A8S1WPR4"/>
<evidence type="ECO:0000256" key="1">
    <source>
        <dbReference type="ARBA" id="ARBA00004569"/>
    </source>
</evidence>
<reference evidence="4" key="1">
    <citation type="submission" date="2021-01" db="EMBL/GenBank/DDBJ databases">
        <authorList>
            <consortium name="Genoscope - CEA"/>
            <person name="William W."/>
        </authorList>
    </citation>
    <scope>NUCLEOTIDE SEQUENCE</scope>
</reference>
<evidence type="ECO:0000313" key="4">
    <source>
        <dbReference type="EMBL" id="CAD8192028.1"/>
    </source>
</evidence>
<dbReference type="GO" id="GO:0016531">
    <property type="term" value="F:copper chaperone activity"/>
    <property type="evidence" value="ECO:0007669"/>
    <property type="project" value="InterPro"/>
</dbReference>
<keyword evidence="3" id="KW-1015">Disulfide bond</keyword>
<dbReference type="GO" id="GO:0005758">
    <property type="term" value="C:mitochondrial intermembrane space"/>
    <property type="evidence" value="ECO:0007669"/>
    <property type="project" value="UniProtKB-SubCell"/>
</dbReference>
<keyword evidence="5" id="KW-1185">Reference proteome</keyword>
<comment type="subcellular location">
    <subcellularLocation>
        <location evidence="1">Mitochondrion intermembrane space</location>
    </subcellularLocation>
</comment>
<proteinExistence type="predicted"/>
<comment type="caution">
    <text evidence="4">The sequence shown here is derived from an EMBL/GenBank/DDBJ whole genome shotgun (WGS) entry which is preliminary data.</text>
</comment>
<keyword evidence="2" id="KW-0496">Mitochondrion</keyword>
<evidence type="ECO:0000313" key="5">
    <source>
        <dbReference type="Proteomes" id="UP000683925"/>
    </source>
</evidence>
<name>A0A8S1WPR4_PAROT</name>
<dbReference type="Pfam" id="PF05051">
    <property type="entry name" value="COX17"/>
    <property type="match status" value="1"/>
</dbReference>
<evidence type="ECO:0000256" key="2">
    <source>
        <dbReference type="ARBA" id="ARBA00023128"/>
    </source>
</evidence>
<dbReference type="GO" id="GO:0005507">
    <property type="term" value="F:copper ion binding"/>
    <property type="evidence" value="ECO:0007669"/>
    <property type="project" value="InterPro"/>
</dbReference>
<evidence type="ECO:0000256" key="3">
    <source>
        <dbReference type="ARBA" id="ARBA00023157"/>
    </source>
</evidence>